<organism evidence="1 2">
    <name type="scientific">Hypoxylon rubiginosum</name>
    <dbReference type="NCBI Taxonomy" id="110542"/>
    <lineage>
        <taxon>Eukaryota</taxon>
        <taxon>Fungi</taxon>
        <taxon>Dikarya</taxon>
        <taxon>Ascomycota</taxon>
        <taxon>Pezizomycotina</taxon>
        <taxon>Sordariomycetes</taxon>
        <taxon>Xylariomycetidae</taxon>
        <taxon>Xylariales</taxon>
        <taxon>Hypoxylaceae</taxon>
        <taxon>Hypoxylon</taxon>
    </lineage>
</organism>
<name>A0ACC0CVH4_9PEZI</name>
<proteinExistence type="predicted"/>
<evidence type="ECO:0000313" key="1">
    <source>
        <dbReference type="EMBL" id="KAI6084327.1"/>
    </source>
</evidence>
<dbReference type="Proteomes" id="UP001497680">
    <property type="component" value="Unassembled WGS sequence"/>
</dbReference>
<gene>
    <name evidence="1" type="ORF">F4821DRAFT_170902</name>
</gene>
<protein>
    <submittedName>
        <fullName evidence="1">HET-domain-containing protein</fullName>
    </submittedName>
</protein>
<reference evidence="1 2" key="1">
    <citation type="journal article" date="2022" name="New Phytol.">
        <title>Ecological generalism drives hyperdiversity of secondary metabolite gene clusters in xylarialean endophytes.</title>
        <authorList>
            <person name="Franco M.E.E."/>
            <person name="Wisecaver J.H."/>
            <person name="Arnold A.E."/>
            <person name="Ju Y.M."/>
            <person name="Slot J.C."/>
            <person name="Ahrendt S."/>
            <person name="Moore L.P."/>
            <person name="Eastman K.E."/>
            <person name="Scott K."/>
            <person name="Konkel Z."/>
            <person name="Mondo S.J."/>
            <person name="Kuo A."/>
            <person name="Hayes R.D."/>
            <person name="Haridas S."/>
            <person name="Andreopoulos B."/>
            <person name="Riley R."/>
            <person name="LaButti K."/>
            <person name="Pangilinan J."/>
            <person name="Lipzen A."/>
            <person name="Amirebrahimi M."/>
            <person name="Yan J."/>
            <person name="Adam C."/>
            <person name="Keymanesh K."/>
            <person name="Ng V."/>
            <person name="Louie K."/>
            <person name="Northen T."/>
            <person name="Drula E."/>
            <person name="Henrissat B."/>
            <person name="Hsieh H.M."/>
            <person name="Youens-Clark K."/>
            <person name="Lutzoni F."/>
            <person name="Miadlikowska J."/>
            <person name="Eastwood D.C."/>
            <person name="Hamelin R.C."/>
            <person name="Grigoriev I.V."/>
            <person name="U'Ren J.M."/>
        </authorList>
    </citation>
    <scope>NUCLEOTIDE SEQUENCE [LARGE SCALE GENOMIC DNA]</scope>
    <source>
        <strain evidence="1 2">ER1909</strain>
    </source>
</reference>
<evidence type="ECO:0000313" key="2">
    <source>
        <dbReference type="Proteomes" id="UP001497680"/>
    </source>
</evidence>
<comment type="caution">
    <text evidence="1">The sequence shown here is derived from an EMBL/GenBank/DDBJ whole genome shotgun (WGS) entry which is preliminary data.</text>
</comment>
<sequence length="605" mass="69395">MLGALQRLVESKYCGTCGGLKDSFDLSTGGIYLKSSRIQSAAKRGCRACDFRHRVIRSLDLQNIRVDFTESGMYMNDPEVIWFEFFRVRNGVRSNEYPELAFRHLLSRETSSESTFTRIRGWLDNCTSNHARCQKAGGPPHFMPKRLLSLAQDRVVLREDAQPDRYACLSHCWGKDNPPTRTLKSTIEEHKKDIPLSTLSKNFRDAIDICRRLSVGYLWIDSLCIIQDSEEDWNEEAVKMGDIYAIAHFTIAASSSKDGSGGCYKDRHPDYVDCGIVDEGSVYARRTTPGSLYGNRDPDEVAIFDLPLLGRAWAFQEILLSARVLHFKREEVIWQCNECQWSESGSHDLKHNPTPGRTLVTGNKFSEQIWHKLIQEYSGLQLTFEKDRLPALAAISQRVSNYTNDRFLAGLWMNTLLRDLAWRVASPDRHGEDKRSTERNMPSWSWISTLTRKYWDRPRDEHFECARVVAVNVEEIGSPYLGKYSRAELVLDGPVFRTTLRGIENFKHKGLSSDGWFPDFKFTINGPFYGRGKSQVVLLLLSGKWEWPISALVLRLREDGKTYERIGLLLMRLDLDRYLTLVEGIGQEQAASYLAQFPREELIIT</sequence>
<accession>A0ACC0CVH4</accession>
<dbReference type="EMBL" id="MU394338">
    <property type="protein sequence ID" value="KAI6084327.1"/>
    <property type="molecule type" value="Genomic_DNA"/>
</dbReference>
<keyword evidence="2" id="KW-1185">Reference proteome</keyword>